<dbReference type="InterPro" id="IPR009025">
    <property type="entry name" value="RBP11-like_dimer"/>
</dbReference>
<gene>
    <name evidence="5" type="ORF">PIIN_04292</name>
</gene>
<sequence>MNKITILPGASPNLAEASYAIADETHTLGNALRWMIMKNAPHPSENKIHIRIQMYDNQSSLDALIEALDALDDVCTVIDEKYVDAAKKWDARHSSKP</sequence>
<comment type="similarity">
    <text evidence="3">Belongs to the archaeal Rpo11/eukaryotic RPB11/RPC19 RNA polymerase subunit family.</text>
</comment>
<dbReference type="CDD" id="cd07029">
    <property type="entry name" value="RNAP_I_III_AC19"/>
    <property type="match status" value="1"/>
</dbReference>
<dbReference type="STRING" id="1109443.G4TGC6"/>
<dbReference type="HOGENOM" id="CLU_090381_3_0_1"/>
<reference evidence="5 6" key="1">
    <citation type="journal article" date="2011" name="PLoS Pathog.">
        <title>Endophytic Life Strategies Decoded by Genome and Transcriptome Analyses of the Mutualistic Root Symbiont Piriformospora indica.</title>
        <authorList>
            <person name="Zuccaro A."/>
            <person name="Lahrmann U."/>
            <person name="Guldener U."/>
            <person name="Langen G."/>
            <person name="Pfiffi S."/>
            <person name="Biedenkopf D."/>
            <person name="Wong P."/>
            <person name="Samans B."/>
            <person name="Grimm C."/>
            <person name="Basiewicz M."/>
            <person name="Murat C."/>
            <person name="Martin F."/>
            <person name="Kogel K.H."/>
        </authorList>
    </citation>
    <scope>NUCLEOTIDE SEQUENCE [LARGE SCALE GENOMIC DNA]</scope>
    <source>
        <strain evidence="5 6">DSM 11827</strain>
    </source>
</reference>
<dbReference type="EMBL" id="CAFZ01000080">
    <property type="protein sequence ID" value="CCA70353.1"/>
    <property type="molecule type" value="Genomic_DNA"/>
</dbReference>
<evidence type="ECO:0000256" key="2">
    <source>
        <dbReference type="ARBA" id="ARBA00023163"/>
    </source>
</evidence>
<dbReference type="OrthoDB" id="510325at2759"/>
<dbReference type="GO" id="GO:0005666">
    <property type="term" value="C:RNA polymerase III complex"/>
    <property type="evidence" value="ECO:0007669"/>
    <property type="project" value="TreeGrafter"/>
</dbReference>
<evidence type="ECO:0000313" key="5">
    <source>
        <dbReference type="EMBL" id="CCA70353.1"/>
    </source>
</evidence>
<comment type="caution">
    <text evidence="5">The sequence shown here is derived from an EMBL/GenBank/DDBJ whole genome shotgun (WGS) entry which is preliminary data.</text>
</comment>
<dbReference type="eggNOG" id="KOG3438">
    <property type="taxonomic scope" value="Eukaryota"/>
</dbReference>
<name>G4TGC6_SERID</name>
<dbReference type="SUPFAM" id="SSF55257">
    <property type="entry name" value="RBP11-like subunits of RNA polymerase"/>
    <property type="match status" value="1"/>
</dbReference>
<protein>
    <recommendedName>
        <fullName evidence="4">DNA-directed RNA polymerase RBP11-like dimerisation domain-containing protein</fullName>
    </recommendedName>
</protein>
<dbReference type="GO" id="GO:0003899">
    <property type="term" value="F:DNA-directed RNA polymerase activity"/>
    <property type="evidence" value="ECO:0007669"/>
    <property type="project" value="TreeGrafter"/>
</dbReference>
<proteinExistence type="inferred from homology"/>
<feature type="domain" description="DNA-directed RNA polymerase RBP11-like dimerisation" evidence="4">
    <location>
        <begin position="17"/>
        <end position="80"/>
    </location>
</feature>
<dbReference type="AlphaFoldDB" id="G4TGC6"/>
<evidence type="ECO:0000259" key="4">
    <source>
        <dbReference type="Pfam" id="PF13656"/>
    </source>
</evidence>
<evidence type="ECO:0000256" key="1">
    <source>
        <dbReference type="ARBA" id="ARBA00022478"/>
    </source>
</evidence>
<dbReference type="Proteomes" id="UP000007148">
    <property type="component" value="Unassembled WGS sequence"/>
</dbReference>
<dbReference type="PANTHER" id="PTHR13946:SF28">
    <property type="entry name" value="DNA-DIRECTED RNA POLYMERASES I AND III SUBUNIT RPAC2"/>
    <property type="match status" value="1"/>
</dbReference>
<dbReference type="PANTHER" id="PTHR13946">
    <property type="entry name" value="DNA-DIRECTED RNA POLYMERASE I,II,III"/>
    <property type="match status" value="1"/>
</dbReference>
<keyword evidence="6" id="KW-1185">Reference proteome</keyword>
<keyword evidence="1" id="KW-0240">DNA-directed RNA polymerase</keyword>
<evidence type="ECO:0000313" key="6">
    <source>
        <dbReference type="Proteomes" id="UP000007148"/>
    </source>
</evidence>
<dbReference type="GO" id="GO:0005736">
    <property type="term" value="C:RNA polymerase I complex"/>
    <property type="evidence" value="ECO:0007669"/>
    <property type="project" value="TreeGrafter"/>
</dbReference>
<dbReference type="GO" id="GO:0006362">
    <property type="term" value="P:transcription elongation by RNA polymerase I"/>
    <property type="evidence" value="ECO:0007669"/>
    <property type="project" value="TreeGrafter"/>
</dbReference>
<dbReference type="GO" id="GO:0055029">
    <property type="term" value="C:nuclear DNA-directed RNA polymerase complex"/>
    <property type="evidence" value="ECO:0007669"/>
    <property type="project" value="UniProtKB-ARBA"/>
</dbReference>
<organism evidence="5 6">
    <name type="scientific">Serendipita indica (strain DSM 11827)</name>
    <name type="common">Root endophyte fungus</name>
    <name type="synonym">Piriformospora indica</name>
    <dbReference type="NCBI Taxonomy" id="1109443"/>
    <lineage>
        <taxon>Eukaryota</taxon>
        <taxon>Fungi</taxon>
        <taxon>Dikarya</taxon>
        <taxon>Basidiomycota</taxon>
        <taxon>Agaricomycotina</taxon>
        <taxon>Agaricomycetes</taxon>
        <taxon>Sebacinales</taxon>
        <taxon>Serendipitaceae</taxon>
        <taxon>Serendipita</taxon>
    </lineage>
</organism>
<dbReference type="GO" id="GO:0046983">
    <property type="term" value="F:protein dimerization activity"/>
    <property type="evidence" value="ECO:0007669"/>
    <property type="project" value="InterPro"/>
</dbReference>
<keyword evidence="2" id="KW-0804">Transcription</keyword>
<dbReference type="GO" id="GO:0006383">
    <property type="term" value="P:transcription by RNA polymerase III"/>
    <property type="evidence" value="ECO:0007669"/>
    <property type="project" value="TreeGrafter"/>
</dbReference>
<dbReference type="OMA" id="IHIRIQM"/>
<dbReference type="InParanoid" id="G4TGC6"/>
<dbReference type="InterPro" id="IPR033898">
    <property type="entry name" value="RNAP_AC19"/>
</dbReference>
<accession>G4TGC6</accession>
<evidence type="ECO:0000256" key="3">
    <source>
        <dbReference type="ARBA" id="ARBA00025751"/>
    </source>
</evidence>
<dbReference type="Gene3D" id="3.30.1360.10">
    <property type="entry name" value="RNA polymerase, RBP11-like subunit"/>
    <property type="match status" value="1"/>
</dbReference>
<dbReference type="Pfam" id="PF13656">
    <property type="entry name" value="RNA_pol_L_2"/>
    <property type="match status" value="1"/>
</dbReference>
<dbReference type="FunCoup" id="G4TGC6">
    <property type="interactions" value="204"/>
</dbReference>
<dbReference type="InterPro" id="IPR036603">
    <property type="entry name" value="RBP11-like"/>
</dbReference>